<sequence length="80" mass="8714">MLSHRTMSHRMLCFPRLGRIVSIARTARRMPVYGNTAAPSLPDAQPPDRAGFPSPSCACQEARSSLNHHGAPARFPGLCE</sequence>
<dbReference type="AlphaFoldDB" id="A0AAD7WDT9"/>
<feature type="region of interest" description="Disordered" evidence="1">
    <location>
        <begin position="35"/>
        <end position="56"/>
    </location>
</feature>
<protein>
    <submittedName>
        <fullName evidence="2">Uncharacterized protein</fullName>
    </submittedName>
</protein>
<name>A0AAD7WDT9_9TELE</name>
<reference evidence="2" key="1">
    <citation type="journal article" date="2023" name="Science">
        <title>Genome structures resolve the early diversification of teleost fishes.</title>
        <authorList>
            <person name="Parey E."/>
            <person name="Louis A."/>
            <person name="Montfort J."/>
            <person name="Bouchez O."/>
            <person name="Roques C."/>
            <person name="Iampietro C."/>
            <person name="Lluch J."/>
            <person name="Castinel A."/>
            <person name="Donnadieu C."/>
            <person name="Desvignes T."/>
            <person name="Floi Bucao C."/>
            <person name="Jouanno E."/>
            <person name="Wen M."/>
            <person name="Mejri S."/>
            <person name="Dirks R."/>
            <person name="Jansen H."/>
            <person name="Henkel C."/>
            <person name="Chen W.J."/>
            <person name="Zahm M."/>
            <person name="Cabau C."/>
            <person name="Klopp C."/>
            <person name="Thompson A.W."/>
            <person name="Robinson-Rechavi M."/>
            <person name="Braasch I."/>
            <person name="Lecointre G."/>
            <person name="Bobe J."/>
            <person name="Postlethwait J.H."/>
            <person name="Berthelot C."/>
            <person name="Roest Crollius H."/>
            <person name="Guiguen Y."/>
        </authorList>
    </citation>
    <scope>NUCLEOTIDE SEQUENCE</scope>
    <source>
        <strain evidence="2">NC1722</strain>
    </source>
</reference>
<dbReference type="Proteomes" id="UP001221898">
    <property type="component" value="Unassembled WGS sequence"/>
</dbReference>
<evidence type="ECO:0000256" key="1">
    <source>
        <dbReference type="SAM" id="MobiDB-lite"/>
    </source>
</evidence>
<organism evidence="2 3">
    <name type="scientific">Aldrovandia affinis</name>
    <dbReference type="NCBI Taxonomy" id="143900"/>
    <lineage>
        <taxon>Eukaryota</taxon>
        <taxon>Metazoa</taxon>
        <taxon>Chordata</taxon>
        <taxon>Craniata</taxon>
        <taxon>Vertebrata</taxon>
        <taxon>Euteleostomi</taxon>
        <taxon>Actinopterygii</taxon>
        <taxon>Neopterygii</taxon>
        <taxon>Teleostei</taxon>
        <taxon>Notacanthiformes</taxon>
        <taxon>Halosauridae</taxon>
        <taxon>Aldrovandia</taxon>
    </lineage>
</organism>
<keyword evidence="3" id="KW-1185">Reference proteome</keyword>
<comment type="caution">
    <text evidence="2">The sequence shown here is derived from an EMBL/GenBank/DDBJ whole genome shotgun (WGS) entry which is preliminary data.</text>
</comment>
<evidence type="ECO:0000313" key="2">
    <source>
        <dbReference type="EMBL" id="KAJ8393357.1"/>
    </source>
</evidence>
<evidence type="ECO:0000313" key="3">
    <source>
        <dbReference type="Proteomes" id="UP001221898"/>
    </source>
</evidence>
<accession>A0AAD7WDT9</accession>
<proteinExistence type="predicted"/>
<dbReference type="EMBL" id="JAINUG010000137">
    <property type="protein sequence ID" value="KAJ8393357.1"/>
    <property type="molecule type" value="Genomic_DNA"/>
</dbReference>
<gene>
    <name evidence="2" type="ORF">AAFF_G00060790</name>
</gene>